<evidence type="ECO:0000313" key="3">
    <source>
        <dbReference type="Proteomes" id="UP000808349"/>
    </source>
</evidence>
<protein>
    <submittedName>
        <fullName evidence="2">Uncharacterized protein</fullName>
    </submittedName>
</protein>
<dbReference type="EMBL" id="JADKFW010000004">
    <property type="protein sequence ID" value="MBK9717053.1"/>
    <property type="molecule type" value="Genomic_DNA"/>
</dbReference>
<accession>A0A9D7S8A8</accession>
<keyword evidence="1" id="KW-0812">Transmembrane</keyword>
<evidence type="ECO:0000313" key="2">
    <source>
        <dbReference type="EMBL" id="MBK9717053.1"/>
    </source>
</evidence>
<reference evidence="2 3" key="1">
    <citation type="submission" date="2020-10" db="EMBL/GenBank/DDBJ databases">
        <title>Connecting structure to function with the recovery of over 1000 high-quality activated sludge metagenome-assembled genomes encoding full-length rRNA genes using long-read sequencing.</title>
        <authorList>
            <person name="Singleton C.M."/>
            <person name="Petriglieri F."/>
            <person name="Kristensen J.M."/>
            <person name="Kirkegaard R.H."/>
            <person name="Michaelsen T.Y."/>
            <person name="Andersen M.H."/>
            <person name="Karst S.M."/>
            <person name="Dueholm M.S."/>
            <person name="Nielsen P.H."/>
            <person name="Albertsen M."/>
        </authorList>
    </citation>
    <scope>NUCLEOTIDE SEQUENCE [LARGE SCALE GENOMIC DNA]</scope>
    <source>
        <strain evidence="2">Ribe_18-Q3-R11-54_BAT3C.373</strain>
    </source>
</reference>
<dbReference type="Proteomes" id="UP000808349">
    <property type="component" value="Unassembled WGS sequence"/>
</dbReference>
<sequence>MGEVETRLMWMFISNISGFFICLGLGFFLSKGRKKLRSDQDLSIPDRLENIKKELEHIEKKIKL</sequence>
<comment type="caution">
    <text evidence="2">The sequence shown here is derived from an EMBL/GenBank/DDBJ whole genome shotgun (WGS) entry which is preliminary data.</text>
</comment>
<feature type="transmembrane region" description="Helical" evidence="1">
    <location>
        <begin position="12"/>
        <end position="30"/>
    </location>
</feature>
<dbReference type="AlphaFoldDB" id="A0A9D7S8A8"/>
<organism evidence="2 3">
    <name type="scientific">Candidatus Defluviibacterium haderslevense</name>
    <dbReference type="NCBI Taxonomy" id="2981993"/>
    <lineage>
        <taxon>Bacteria</taxon>
        <taxon>Pseudomonadati</taxon>
        <taxon>Bacteroidota</taxon>
        <taxon>Saprospiria</taxon>
        <taxon>Saprospirales</taxon>
        <taxon>Saprospiraceae</taxon>
        <taxon>Candidatus Defluviibacterium</taxon>
    </lineage>
</organism>
<keyword evidence="1" id="KW-0472">Membrane</keyword>
<name>A0A9D7S8A8_9BACT</name>
<evidence type="ECO:0000256" key="1">
    <source>
        <dbReference type="SAM" id="Phobius"/>
    </source>
</evidence>
<proteinExistence type="predicted"/>
<keyword evidence="1" id="KW-1133">Transmembrane helix</keyword>
<gene>
    <name evidence="2" type="ORF">IPO85_05995</name>
</gene>